<dbReference type="STRING" id="698492.A0A0E9NE10"/>
<feature type="domain" description="Enoyl reductase (ER)" evidence="2">
    <location>
        <begin position="96"/>
        <end position="432"/>
    </location>
</feature>
<dbReference type="Proteomes" id="UP000033140">
    <property type="component" value="Unassembled WGS sequence"/>
</dbReference>
<dbReference type="SMART" id="SM00829">
    <property type="entry name" value="PKS_ER"/>
    <property type="match status" value="1"/>
</dbReference>
<evidence type="ECO:0000313" key="4">
    <source>
        <dbReference type="Proteomes" id="UP000033140"/>
    </source>
</evidence>
<dbReference type="Gene3D" id="3.40.50.720">
    <property type="entry name" value="NAD(P)-binding Rossmann-like Domain"/>
    <property type="match status" value="1"/>
</dbReference>
<dbReference type="CDD" id="cd08249">
    <property type="entry name" value="enoyl_reductase_like"/>
    <property type="match status" value="1"/>
</dbReference>
<dbReference type="InterPro" id="IPR047122">
    <property type="entry name" value="Trans-enoyl_RdTase-like"/>
</dbReference>
<dbReference type="Pfam" id="PF00107">
    <property type="entry name" value="ADH_zinc_N"/>
    <property type="match status" value="1"/>
</dbReference>
<organism evidence="3 4">
    <name type="scientific">Saitoella complicata (strain BCRC 22490 / CBS 7301 / JCM 7358 / NBRC 10748 / NRRL Y-17804)</name>
    <dbReference type="NCBI Taxonomy" id="698492"/>
    <lineage>
        <taxon>Eukaryota</taxon>
        <taxon>Fungi</taxon>
        <taxon>Dikarya</taxon>
        <taxon>Ascomycota</taxon>
        <taxon>Taphrinomycotina</taxon>
        <taxon>Taphrinomycotina incertae sedis</taxon>
        <taxon>Saitoella</taxon>
    </lineage>
</organism>
<evidence type="ECO:0000256" key="1">
    <source>
        <dbReference type="SAM" id="MobiDB-lite"/>
    </source>
</evidence>
<dbReference type="GO" id="GO:0016651">
    <property type="term" value="F:oxidoreductase activity, acting on NAD(P)H"/>
    <property type="evidence" value="ECO:0007669"/>
    <property type="project" value="InterPro"/>
</dbReference>
<gene>
    <name evidence="3" type="ORF">G7K_2271-t1</name>
</gene>
<dbReference type="InterPro" id="IPR011032">
    <property type="entry name" value="GroES-like_sf"/>
</dbReference>
<sequence>MIRQKYLEHPIPFFAPVARILPVHYSIKDAPPAAESAETGKSVKEEEDAEPASKRLKGPLSLLGTSCRHRHRAGTLSSRTAYQNSCYFPNIEKMTGTMQALIATEDHSAAVQSAPIPPPSSAQILVRVHAVAQNPTDWKHVAALSEPGNYVGCDFAGVVEAVGDSVKTRQVGDRVAGFVHGGRFEGIGSFAEYLITEPAVTFAIPSSTSFKAAATYGIACTTAYQALHQRLGISIPGSLEKAVLVWGGATSVGCFAIQLAKLAGATVIATASPDQWEYLKGLGADVCVDYKDPEVVKKVKDAAGENGVTYGLDCISEEQTVKAATSCFTGSGKLITLLGTPRIANSNPDQVTVQPTLVYTILGRAFEMRDHEYPASPEDRRVAEQLYEELPEWIQSGKVKPNTTRIVEGGLDGILRGFEEMKSGKVRGEKLVYVIKE</sequence>
<dbReference type="Pfam" id="PF08240">
    <property type="entry name" value="ADH_N"/>
    <property type="match status" value="1"/>
</dbReference>
<dbReference type="AlphaFoldDB" id="A0A0E9NE10"/>
<accession>A0A0E9NE10</accession>
<proteinExistence type="predicted"/>
<dbReference type="SUPFAM" id="SSF51735">
    <property type="entry name" value="NAD(P)-binding Rossmann-fold domains"/>
    <property type="match status" value="1"/>
</dbReference>
<protein>
    <recommendedName>
        <fullName evidence="2">Enoyl reductase (ER) domain-containing protein</fullName>
    </recommendedName>
</protein>
<dbReference type="InterPro" id="IPR013154">
    <property type="entry name" value="ADH-like_N"/>
</dbReference>
<reference evidence="3 4" key="2">
    <citation type="journal article" date="2014" name="J. Gen. Appl. Microbiol.">
        <title>The early diverging ascomycetous budding yeast Saitoella complicata has three histone deacetylases belonging to the Clr6, Hos2, and Rpd3 lineages.</title>
        <authorList>
            <person name="Nishida H."/>
            <person name="Matsumoto T."/>
            <person name="Kondo S."/>
            <person name="Hamamoto M."/>
            <person name="Yoshikawa H."/>
        </authorList>
    </citation>
    <scope>NUCLEOTIDE SEQUENCE [LARGE SCALE GENOMIC DNA]</scope>
    <source>
        <strain evidence="3 4">NRRL Y-17804</strain>
    </source>
</reference>
<keyword evidence="4" id="KW-1185">Reference proteome</keyword>
<dbReference type="InterPro" id="IPR036291">
    <property type="entry name" value="NAD(P)-bd_dom_sf"/>
</dbReference>
<evidence type="ECO:0000313" key="3">
    <source>
        <dbReference type="EMBL" id="GAO48084.1"/>
    </source>
</evidence>
<reference evidence="3 4" key="1">
    <citation type="journal article" date="2011" name="J. Gen. Appl. Microbiol.">
        <title>Draft genome sequencing of the enigmatic yeast Saitoella complicata.</title>
        <authorList>
            <person name="Nishida H."/>
            <person name="Hamamoto M."/>
            <person name="Sugiyama J."/>
        </authorList>
    </citation>
    <scope>NUCLEOTIDE SEQUENCE [LARGE SCALE GENOMIC DNA]</scope>
    <source>
        <strain evidence="3 4">NRRL Y-17804</strain>
    </source>
</reference>
<comment type="caution">
    <text evidence="3">The sequence shown here is derived from an EMBL/GenBank/DDBJ whole genome shotgun (WGS) entry which is preliminary data.</text>
</comment>
<name>A0A0E9NE10_SAICN</name>
<evidence type="ECO:0000259" key="2">
    <source>
        <dbReference type="SMART" id="SM00829"/>
    </source>
</evidence>
<dbReference type="OMA" id="DYHDEDW"/>
<feature type="region of interest" description="Disordered" evidence="1">
    <location>
        <begin position="31"/>
        <end position="57"/>
    </location>
</feature>
<dbReference type="PANTHER" id="PTHR45348:SF2">
    <property type="entry name" value="ZINC-TYPE ALCOHOL DEHYDROGENASE-LIKE PROTEIN C2E1P3.01"/>
    <property type="match status" value="1"/>
</dbReference>
<dbReference type="EMBL" id="BACD03000012">
    <property type="protein sequence ID" value="GAO48084.1"/>
    <property type="molecule type" value="Genomic_DNA"/>
</dbReference>
<reference evidence="3 4" key="3">
    <citation type="journal article" date="2015" name="Genome Announc.">
        <title>Draft Genome Sequence of the Archiascomycetous Yeast Saitoella complicata.</title>
        <authorList>
            <person name="Yamauchi K."/>
            <person name="Kondo S."/>
            <person name="Hamamoto M."/>
            <person name="Takahashi Y."/>
            <person name="Ogura Y."/>
            <person name="Hayashi T."/>
            <person name="Nishida H."/>
        </authorList>
    </citation>
    <scope>NUCLEOTIDE SEQUENCE [LARGE SCALE GENOMIC DNA]</scope>
    <source>
        <strain evidence="3 4">NRRL Y-17804</strain>
    </source>
</reference>
<dbReference type="InterPro" id="IPR013149">
    <property type="entry name" value="ADH-like_C"/>
</dbReference>
<dbReference type="SUPFAM" id="SSF50129">
    <property type="entry name" value="GroES-like"/>
    <property type="match status" value="1"/>
</dbReference>
<dbReference type="Gene3D" id="3.90.180.10">
    <property type="entry name" value="Medium-chain alcohol dehydrogenases, catalytic domain"/>
    <property type="match status" value="1"/>
</dbReference>
<dbReference type="PANTHER" id="PTHR45348">
    <property type="entry name" value="HYPOTHETICAL OXIDOREDUCTASE (EUROFUNG)"/>
    <property type="match status" value="1"/>
</dbReference>
<dbReference type="InterPro" id="IPR020843">
    <property type="entry name" value="ER"/>
</dbReference>